<dbReference type="Gene3D" id="3.50.50.60">
    <property type="entry name" value="FAD/NAD(P)-binding domain"/>
    <property type="match status" value="1"/>
</dbReference>
<dbReference type="InterPro" id="IPR036188">
    <property type="entry name" value="FAD/NAD-bd_sf"/>
</dbReference>
<keyword evidence="2" id="KW-1185">Reference proteome</keyword>
<evidence type="ECO:0000313" key="2">
    <source>
        <dbReference type="Proteomes" id="UP000298009"/>
    </source>
</evidence>
<reference evidence="1" key="1">
    <citation type="journal article" date="2019" name="PLoS Negl. Trop. Dis.">
        <title>Revisiting the worldwide diversity of Leptospira species in the environment.</title>
        <authorList>
            <person name="Vincent A.T."/>
            <person name="Schiettekatte O."/>
            <person name="Bourhy P."/>
            <person name="Veyrier F.J."/>
            <person name="Picardeau M."/>
        </authorList>
    </citation>
    <scope>NUCLEOTIDE SEQUENCE [LARGE SCALE GENOMIC DNA]</scope>
    <source>
        <strain evidence="1">201800287</strain>
    </source>
</reference>
<organism evidence="1 2">
    <name type="scientific">Leptospira noumeaensis</name>
    <dbReference type="NCBI Taxonomy" id="2484964"/>
    <lineage>
        <taxon>Bacteria</taxon>
        <taxon>Pseudomonadati</taxon>
        <taxon>Spirochaetota</taxon>
        <taxon>Spirochaetia</taxon>
        <taxon>Leptospirales</taxon>
        <taxon>Leptospiraceae</taxon>
        <taxon>Leptospira</taxon>
    </lineage>
</organism>
<evidence type="ECO:0000313" key="1">
    <source>
        <dbReference type="EMBL" id="TGK78313.1"/>
    </source>
</evidence>
<sequence length="364" mass="42359">MKPIFCYQVPVVVGSGISGAAVAMMNPDVVIYDKGKSFGGRVSSKSKDSFSYDFGATMFRDQMEVRWLGGETKYSILEIWKSKQIQLKVNPIYDESHFYPTKGMADLVSAMMGQVKPIQGHHLKKIEVADEETWNLEFDHSETKERETVCSRSVILTLPIPQILEIFNRSKENPKLQKWANFLEPFNDYRKTLVSYFYWDKWKPNWKALGLNPHSPIPITTSLERGTDWEYQSWESIKYPKEFEEGSALLVQFGVIFSESHFEDWMDQNKNPTNKYKDYLIGELKEKFKAPRPNLIWNHKWKYAQAQLPLLGREGALQLDLPSFDEWKELCKETRITILGDWLFGSKIERIIGGIYFLNHNALL</sequence>
<accession>A0A4R9HZG4</accession>
<dbReference type="SUPFAM" id="SSF51905">
    <property type="entry name" value="FAD/NAD(P)-binding domain"/>
    <property type="match status" value="1"/>
</dbReference>
<comment type="caution">
    <text evidence="1">The sequence shown here is derived from an EMBL/GenBank/DDBJ whole genome shotgun (WGS) entry which is preliminary data.</text>
</comment>
<name>A0A4R9HZG4_9LEPT</name>
<dbReference type="Pfam" id="PF13450">
    <property type="entry name" value="NAD_binding_8"/>
    <property type="match status" value="1"/>
</dbReference>
<dbReference type="RefSeq" id="WP_135602881.1">
    <property type="nucleotide sequence ID" value="NZ_RQFK01000033.1"/>
</dbReference>
<dbReference type="Proteomes" id="UP000298009">
    <property type="component" value="Unassembled WGS sequence"/>
</dbReference>
<dbReference type="EMBL" id="RQFK01000033">
    <property type="protein sequence ID" value="TGK78313.1"/>
    <property type="molecule type" value="Genomic_DNA"/>
</dbReference>
<dbReference type="AlphaFoldDB" id="A0A4R9HZG4"/>
<proteinExistence type="predicted"/>
<gene>
    <name evidence="1" type="ORF">EHQ24_17310</name>
</gene>
<dbReference type="OrthoDB" id="317650at2"/>
<protein>
    <submittedName>
        <fullName evidence="1">NAD(P)-binding Rossmann-like domain protein</fullName>
    </submittedName>
</protein>
<dbReference type="Gene3D" id="3.90.660.10">
    <property type="match status" value="1"/>
</dbReference>